<evidence type="ECO:0000313" key="2">
    <source>
        <dbReference type="EMBL" id="NKE44080.1"/>
    </source>
</evidence>
<dbReference type="RefSeq" id="WP_168047753.1">
    <property type="nucleotide sequence ID" value="NZ_JAATJR010000002.1"/>
</dbReference>
<name>A0ABX1ETY6_9PROT</name>
<organism evidence="2 3">
    <name type="scientific">Falsiroseomonas frigidaquae</name>
    <dbReference type="NCBI Taxonomy" id="487318"/>
    <lineage>
        <taxon>Bacteria</taxon>
        <taxon>Pseudomonadati</taxon>
        <taxon>Pseudomonadota</taxon>
        <taxon>Alphaproteobacteria</taxon>
        <taxon>Acetobacterales</taxon>
        <taxon>Roseomonadaceae</taxon>
        <taxon>Falsiroseomonas</taxon>
    </lineage>
</organism>
<feature type="region of interest" description="Disordered" evidence="1">
    <location>
        <begin position="51"/>
        <end position="73"/>
    </location>
</feature>
<evidence type="ECO:0000256" key="1">
    <source>
        <dbReference type="SAM" id="MobiDB-lite"/>
    </source>
</evidence>
<dbReference type="EMBL" id="JAAVTX010000002">
    <property type="protein sequence ID" value="NKE44080.1"/>
    <property type="molecule type" value="Genomic_DNA"/>
</dbReference>
<reference evidence="2 3" key="1">
    <citation type="submission" date="2020-03" db="EMBL/GenBank/DDBJ databases">
        <title>Roseomonas selenitidurans sp. nov. isolated from soil.</title>
        <authorList>
            <person name="Liu H."/>
        </authorList>
    </citation>
    <scope>NUCLEOTIDE SEQUENCE [LARGE SCALE GENOMIC DNA]</scope>
    <source>
        <strain evidence="2 3">JCM 15073</strain>
    </source>
</reference>
<sequence length="73" mass="8236">MLVRIHQAGHQHAAFQVQALRTRRGRDQLRHLAEGGDAAIGADQHPLAFPRHRVRGAGDQRLCRHDPAHRRSP</sequence>
<evidence type="ECO:0000313" key="3">
    <source>
        <dbReference type="Proteomes" id="UP000765160"/>
    </source>
</evidence>
<comment type="caution">
    <text evidence="2">The sequence shown here is derived from an EMBL/GenBank/DDBJ whole genome shotgun (WGS) entry which is preliminary data.</text>
</comment>
<feature type="compositionally biased region" description="Basic and acidic residues" evidence="1">
    <location>
        <begin position="56"/>
        <end position="66"/>
    </location>
</feature>
<protein>
    <submittedName>
        <fullName evidence="2">Uncharacterized protein</fullName>
    </submittedName>
</protein>
<dbReference type="Proteomes" id="UP000765160">
    <property type="component" value="Unassembled WGS sequence"/>
</dbReference>
<accession>A0ABX1ETY6</accession>
<gene>
    <name evidence="2" type="ORF">HB662_04790</name>
</gene>
<proteinExistence type="predicted"/>
<keyword evidence="3" id="KW-1185">Reference proteome</keyword>